<evidence type="ECO:0000256" key="3">
    <source>
        <dbReference type="ARBA" id="ARBA00023027"/>
    </source>
</evidence>
<dbReference type="InterPro" id="IPR015815">
    <property type="entry name" value="HIBADH-related"/>
</dbReference>
<comment type="caution">
    <text evidence="6">The sequence shown here is derived from an EMBL/GenBank/DDBJ whole genome shotgun (WGS) entry which is preliminary data.</text>
</comment>
<proteinExistence type="inferred from homology"/>
<dbReference type="SUPFAM" id="SSF48179">
    <property type="entry name" value="6-phosphogluconate dehydrogenase C-terminal domain-like"/>
    <property type="match status" value="1"/>
</dbReference>
<evidence type="ECO:0000313" key="6">
    <source>
        <dbReference type="EMBL" id="MBL3678884.1"/>
    </source>
</evidence>
<dbReference type="InterPro" id="IPR029154">
    <property type="entry name" value="HIBADH-like_NADP-bd"/>
</dbReference>
<dbReference type="InterPro" id="IPR006115">
    <property type="entry name" value="6PGDH_NADP-bd"/>
</dbReference>
<evidence type="ECO:0000313" key="7">
    <source>
        <dbReference type="Proteomes" id="UP001645859"/>
    </source>
</evidence>
<dbReference type="Pfam" id="PF14833">
    <property type="entry name" value="NAD_binding_11"/>
    <property type="match status" value="1"/>
</dbReference>
<dbReference type="InterPro" id="IPR036291">
    <property type="entry name" value="NAD(P)-bd_dom_sf"/>
</dbReference>
<protein>
    <submittedName>
        <fullName evidence="6">NAD(P)-dependent oxidoreductase</fullName>
    </submittedName>
</protein>
<dbReference type="InterPro" id="IPR008927">
    <property type="entry name" value="6-PGluconate_DH-like_C_sf"/>
</dbReference>
<comment type="similarity">
    <text evidence="1">Belongs to the HIBADH-related family.</text>
</comment>
<feature type="domain" description="3-hydroxyisobutyrate dehydrogenase-like NAD-binding" evidence="5">
    <location>
        <begin position="162"/>
        <end position="282"/>
    </location>
</feature>
<evidence type="ECO:0000256" key="2">
    <source>
        <dbReference type="ARBA" id="ARBA00023002"/>
    </source>
</evidence>
<dbReference type="PANTHER" id="PTHR22981:SF7">
    <property type="entry name" value="3-HYDROXYISOBUTYRATE DEHYDROGENASE, MITOCHONDRIAL"/>
    <property type="match status" value="1"/>
</dbReference>
<dbReference type="Proteomes" id="UP001645859">
    <property type="component" value="Unassembled WGS sequence"/>
</dbReference>
<dbReference type="Gene3D" id="1.10.1040.10">
    <property type="entry name" value="N-(1-d-carboxylethyl)-l-norvaline Dehydrogenase, domain 2"/>
    <property type="match status" value="1"/>
</dbReference>
<dbReference type="Pfam" id="PF03446">
    <property type="entry name" value="NAD_binding_2"/>
    <property type="match status" value="1"/>
</dbReference>
<sequence>MKIGFVGLGLMGRPMVNRLISAGHAITAYDVSPAAFDGWTAPPRKATSLREMSSCEIVILMLPNGSIVDDVLFYSGKLASALPEGSLVLDMGSSDPEGSRARASELAGCGIRFVDAPVSGGVNGATEGTLTIMVGGSDALHDGERGILEVLGKTIFEVGPVGSGHAVKALNNALSASSLLAMAEATESATRFGIEPAVFVDIINKSSGRSFSSEWKYPQFVLPGTFNSGFSLSLMTKDVATAVNLCEQLGLPALALRTAGEAWKKASGSLESSADHTEIVRWVARR</sequence>
<evidence type="ECO:0000259" key="4">
    <source>
        <dbReference type="Pfam" id="PF03446"/>
    </source>
</evidence>
<reference evidence="6 7" key="1">
    <citation type="submission" date="2018-09" db="EMBL/GenBank/DDBJ databases">
        <title>Comparative genomics of Leucobacter spp.</title>
        <authorList>
            <person name="Reis A.C."/>
            <person name="Kolvenbach B.A."/>
            <person name="Corvini P.F.X."/>
            <person name="Nunes O.C."/>
        </authorList>
    </citation>
    <scope>NUCLEOTIDE SEQUENCE [LARGE SCALE GENOMIC DNA]</scope>
    <source>
        <strain evidence="6 7">TAN 31504</strain>
    </source>
</reference>
<name>A0ABS1SHE1_9MICO</name>
<keyword evidence="7" id="KW-1185">Reference proteome</keyword>
<dbReference type="InterPro" id="IPR013328">
    <property type="entry name" value="6PGD_dom2"/>
</dbReference>
<accession>A0ABS1SHE1</accession>
<keyword evidence="3" id="KW-0520">NAD</keyword>
<dbReference type="PIRSF" id="PIRSF000103">
    <property type="entry name" value="HIBADH"/>
    <property type="match status" value="1"/>
</dbReference>
<feature type="domain" description="6-phosphogluconate dehydrogenase NADP-binding" evidence="4">
    <location>
        <begin position="2"/>
        <end position="159"/>
    </location>
</feature>
<dbReference type="PROSITE" id="PS00895">
    <property type="entry name" value="3_HYDROXYISOBUT_DH"/>
    <property type="match status" value="1"/>
</dbReference>
<dbReference type="PANTHER" id="PTHR22981">
    <property type="entry name" value="3-HYDROXYISOBUTYRATE DEHYDROGENASE-RELATED"/>
    <property type="match status" value="1"/>
</dbReference>
<gene>
    <name evidence="6" type="ORF">D3230_06190</name>
</gene>
<evidence type="ECO:0000256" key="1">
    <source>
        <dbReference type="ARBA" id="ARBA00009080"/>
    </source>
</evidence>
<dbReference type="EMBL" id="QYAC01000003">
    <property type="protein sequence ID" value="MBL3678884.1"/>
    <property type="molecule type" value="Genomic_DNA"/>
</dbReference>
<dbReference type="SUPFAM" id="SSF51735">
    <property type="entry name" value="NAD(P)-binding Rossmann-fold domains"/>
    <property type="match status" value="1"/>
</dbReference>
<keyword evidence="2" id="KW-0560">Oxidoreductase</keyword>
<dbReference type="Gene3D" id="3.40.50.720">
    <property type="entry name" value="NAD(P)-binding Rossmann-like Domain"/>
    <property type="match status" value="1"/>
</dbReference>
<dbReference type="InterPro" id="IPR002204">
    <property type="entry name" value="3-OH-isobutyrate_DH-rel_CS"/>
</dbReference>
<organism evidence="6 7">
    <name type="scientific">Leucobacter chromiireducens subsp. solipictus</name>
    <dbReference type="NCBI Taxonomy" id="398235"/>
    <lineage>
        <taxon>Bacteria</taxon>
        <taxon>Bacillati</taxon>
        <taxon>Actinomycetota</taxon>
        <taxon>Actinomycetes</taxon>
        <taxon>Micrococcales</taxon>
        <taxon>Microbacteriaceae</taxon>
        <taxon>Leucobacter</taxon>
    </lineage>
</organism>
<dbReference type="RefSeq" id="WP_202344159.1">
    <property type="nucleotide sequence ID" value="NZ_BAAAPI010000013.1"/>
</dbReference>
<evidence type="ECO:0000259" key="5">
    <source>
        <dbReference type="Pfam" id="PF14833"/>
    </source>
</evidence>